<keyword evidence="8" id="KW-1185">Reference proteome</keyword>
<dbReference type="CDD" id="cd00200">
    <property type="entry name" value="WD40"/>
    <property type="match status" value="1"/>
</dbReference>
<evidence type="ECO:0000256" key="2">
    <source>
        <dbReference type="ARBA" id="ARBA00022737"/>
    </source>
</evidence>
<dbReference type="Pfam" id="PF25172">
    <property type="entry name" value="Beta-prop_WDR3_2nd"/>
    <property type="match status" value="1"/>
</dbReference>
<gene>
    <name evidence="7" type="ORF">BcabD6B2_28520</name>
</gene>
<dbReference type="InterPro" id="IPR015943">
    <property type="entry name" value="WD40/YVTN_repeat-like_dom_sf"/>
</dbReference>
<dbReference type="PROSITE" id="PS50082">
    <property type="entry name" value="WD_REPEATS_2"/>
    <property type="match status" value="4"/>
</dbReference>
<dbReference type="InterPro" id="IPR001680">
    <property type="entry name" value="WD40_rpt"/>
</dbReference>
<dbReference type="GO" id="GO:0034388">
    <property type="term" value="C:Pwp2p-containing subcomplex of 90S preribosome"/>
    <property type="evidence" value="ECO:0007669"/>
    <property type="project" value="TreeGrafter"/>
</dbReference>
<evidence type="ECO:0000313" key="7">
    <source>
        <dbReference type="EMBL" id="GIX63417.1"/>
    </source>
</evidence>
<dbReference type="SUPFAM" id="SSF50978">
    <property type="entry name" value="WD40 repeat-like"/>
    <property type="match status" value="2"/>
</dbReference>
<dbReference type="GO" id="GO:0030515">
    <property type="term" value="F:snoRNA binding"/>
    <property type="evidence" value="ECO:0007669"/>
    <property type="project" value="TreeGrafter"/>
</dbReference>
<evidence type="ECO:0000256" key="5">
    <source>
        <dbReference type="SAM" id="MobiDB-lite"/>
    </source>
</evidence>
<dbReference type="GeneID" id="94194898"/>
<dbReference type="AlphaFoldDB" id="A0AAV4LUX8"/>
<reference evidence="7 8" key="1">
    <citation type="submission" date="2021-06" db="EMBL/GenBank/DDBJ databases">
        <title>Genome sequence of Babesia caballi.</title>
        <authorList>
            <person name="Yamagishi J."/>
            <person name="Kidaka T."/>
            <person name="Ochi A."/>
        </authorList>
    </citation>
    <scope>NUCLEOTIDE SEQUENCE [LARGE SCALE GENOMIC DNA]</scope>
    <source>
        <strain evidence="7">USDA-D6B2</strain>
    </source>
</reference>
<dbReference type="Pfam" id="PF00400">
    <property type="entry name" value="WD40"/>
    <property type="match status" value="1"/>
</dbReference>
<evidence type="ECO:0000256" key="1">
    <source>
        <dbReference type="ARBA" id="ARBA00022574"/>
    </source>
</evidence>
<comment type="similarity">
    <text evidence="3">Belongs to the WD repeat WDR3/UTP12 family.</text>
</comment>
<evidence type="ECO:0000313" key="8">
    <source>
        <dbReference type="Proteomes" id="UP001497744"/>
    </source>
</evidence>
<dbReference type="InterPro" id="IPR020472">
    <property type="entry name" value="WD40_PAC1"/>
</dbReference>
<feature type="region of interest" description="Disordered" evidence="5">
    <location>
        <begin position="869"/>
        <end position="905"/>
    </location>
</feature>
<dbReference type="RefSeq" id="XP_067715486.1">
    <property type="nucleotide sequence ID" value="XM_067859385.1"/>
</dbReference>
<evidence type="ECO:0000256" key="3">
    <source>
        <dbReference type="ARBA" id="ARBA00038229"/>
    </source>
</evidence>
<dbReference type="InterPro" id="IPR051570">
    <property type="entry name" value="TBC1_cilium_biogenesis"/>
</dbReference>
<dbReference type="Gene3D" id="2.130.10.10">
    <property type="entry name" value="YVTN repeat-like/Quinoprotein amine dehydrogenase"/>
    <property type="match status" value="3"/>
</dbReference>
<name>A0AAV4LUX8_BABCB</name>
<dbReference type="GO" id="GO:0030490">
    <property type="term" value="P:maturation of SSU-rRNA"/>
    <property type="evidence" value="ECO:0007669"/>
    <property type="project" value="TreeGrafter"/>
</dbReference>
<dbReference type="Pfam" id="PF04003">
    <property type="entry name" value="Utp12"/>
    <property type="match status" value="1"/>
</dbReference>
<keyword evidence="1 4" id="KW-0853">WD repeat</keyword>
<dbReference type="InterPro" id="IPR007148">
    <property type="entry name" value="SSU_processome_Utp12"/>
</dbReference>
<dbReference type="InterPro" id="IPR036322">
    <property type="entry name" value="WD40_repeat_dom_sf"/>
</dbReference>
<proteinExistence type="inferred from homology"/>
<evidence type="ECO:0000259" key="6">
    <source>
        <dbReference type="Pfam" id="PF04003"/>
    </source>
</evidence>
<dbReference type="PRINTS" id="PR00320">
    <property type="entry name" value="GPROTEINBRPT"/>
</dbReference>
<dbReference type="SMART" id="SM00320">
    <property type="entry name" value="WD40"/>
    <property type="match status" value="12"/>
</dbReference>
<protein>
    <submittedName>
        <fullName evidence="7">WD repeat-containing protein 3</fullName>
    </submittedName>
</protein>
<dbReference type="Proteomes" id="UP001497744">
    <property type="component" value="Unassembled WGS sequence"/>
</dbReference>
<dbReference type="PROSITE" id="PS50294">
    <property type="entry name" value="WD_REPEATS_REGION"/>
    <property type="match status" value="4"/>
</dbReference>
<sequence>MVKSYLRYALQDSFGTVASRTCRSVAALSQDYVVTGHDERVSVWNCRTGEARVHFECKPSDLHAPADVTSFVCADGSERWLYVGYADGSIRRFERPESLAGEAVAVVNEDFNVHGHKGRITCLALSHSRQLLASGSQDCCVIIWDTTGDLGLFRLEGHRNEVTDLRFVSHRAGSEAQLKSRKLGAERAPLKQGDDILGFLVSVSKDCIVRVWDLTSQLCIQTVIHSTAELYGLAVNSSESRLYVGGAENRIRCYKLDMTGSEKDEASAYDIPVYAKEIPSLNRPETHGRCHRLCVMYPGSSEGGVSGGGRAPSSAGTPEVLEIAHKGLLLCVTNTFVVFYRLYDSKEASKRRKRRQKRVMEKQRARCSKLREAVKATGRTVTGEFDSLESEISHLEQLLSGFNPADPASELADRSAGRPQDHAATDEVNYMFAVNAFERIASFEPFAGGFAIGHSNNRISVWRVQLKRLLSPKAVEDDADLESMVSLCERVHFLDAVGHPSPIIGLCVAPNDRMVLSFSSDSLKVWNSHTRHCIRTVECKAVTCAYFVAGNHHVMVGTGTGELRVLYLDTCEVDEVYKLAADSTKRSSELDVVCMGEHPDRASFAAAFRDRCVKVFQYLLKKKGSREVLCLKELSSTTLADDPTDVRYSSDGRVLAVALHDSTIQTFYADTLKPFLSLYGHKLPVTSIDISSDGALLASSSLDKSVKIWGLDFGNIRRSLLGHSGVVVKCRWINNTHYLVTTGLDSLIKLWDCDTYELICQLRGHSTAVRSLAVSSDAHFFVSASDDSTIRFWRRSDEQIFLSEEREKELELQLEHEVVRDDLNQAIPVDRDALLNKATRRTVESVKATEELMRVIDEAEEYRQALADHRKRVEESSDMAAGSGALSRYGAPDTAVPKEPEPPLELFNRTPTEHVMMAVSGLTHSVIHEVLIALPFIYAEKLLGYIVSSLESYSALCGRGHVNLHSVEMASKAALLLVQIYFRQFFALRHQRPLIARLEKLLPSALQHEMDRMLRNKAALEYLKGLLDADALSKRLRDL</sequence>
<keyword evidence="2" id="KW-0677">Repeat</keyword>
<dbReference type="PANTHER" id="PTHR19853:SF0">
    <property type="entry name" value="WD REPEAT-CONTAINING PROTEIN 3"/>
    <property type="match status" value="1"/>
</dbReference>
<accession>A0AAV4LUX8</accession>
<feature type="repeat" description="WD" evidence="4">
    <location>
        <begin position="113"/>
        <end position="145"/>
    </location>
</feature>
<dbReference type="GO" id="GO:0032040">
    <property type="term" value="C:small-subunit processome"/>
    <property type="evidence" value="ECO:0007669"/>
    <property type="project" value="TreeGrafter"/>
</dbReference>
<evidence type="ECO:0000256" key="4">
    <source>
        <dbReference type="PROSITE-ProRule" id="PRU00221"/>
    </source>
</evidence>
<dbReference type="PANTHER" id="PTHR19853">
    <property type="entry name" value="WD REPEAT CONTAINING PROTEIN 3 WDR3"/>
    <property type="match status" value="1"/>
</dbReference>
<comment type="caution">
    <text evidence="7">The sequence shown here is derived from an EMBL/GenBank/DDBJ whole genome shotgun (WGS) entry which is preliminary data.</text>
</comment>
<feature type="repeat" description="WD" evidence="4">
    <location>
        <begin position="762"/>
        <end position="803"/>
    </location>
</feature>
<feature type="domain" description="Small-subunit processome Utp12" evidence="6">
    <location>
        <begin position="922"/>
        <end position="1024"/>
    </location>
</feature>
<organism evidence="7 8">
    <name type="scientific">Babesia caballi</name>
    <dbReference type="NCBI Taxonomy" id="5871"/>
    <lineage>
        <taxon>Eukaryota</taxon>
        <taxon>Sar</taxon>
        <taxon>Alveolata</taxon>
        <taxon>Apicomplexa</taxon>
        <taxon>Aconoidasida</taxon>
        <taxon>Piroplasmida</taxon>
        <taxon>Babesiidae</taxon>
        <taxon>Babesia</taxon>
    </lineage>
</organism>
<feature type="repeat" description="WD" evidence="4">
    <location>
        <begin position="678"/>
        <end position="719"/>
    </location>
</feature>
<dbReference type="EMBL" id="BPLF01000002">
    <property type="protein sequence ID" value="GIX63417.1"/>
    <property type="molecule type" value="Genomic_DNA"/>
</dbReference>
<feature type="repeat" description="WD" evidence="4">
    <location>
        <begin position="720"/>
        <end position="752"/>
    </location>
</feature>